<name>A0ABM4CL94_HYDVU</name>
<dbReference type="PANTHER" id="PTHR47577:SF2">
    <property type="entry name" value="THAP DOMAIN CONTAINING 9"/>
    <property type="match status" value="1"/>
</dbReference>
<protein>
    <submittedName>
        <fullName evidence="3">Uncharacterized protein LOC136085186</fullName>
    </submittedName>
</protein>
<accession>A0ABM4CL94</accession>
<reference evidence="3" key="1">
    <citation type="submission" date="2025-08" db="UniProtKB">
        <authorList>
            <consortium name="RefSeq"/>
        </authorList>
    </citation>
    <scope>IDENTIFICATION</scope>
</reference>
<evidence type="ECO:0000259" key="1">
    <source>
        <dbReference type="Pfam" id="PF21788"/>
    </source>
</evidence>
<evidence type="ECO:0000313" key="2">
    <source>
        <dbReference type="Proteomes" id="UP001652625"/>
    </source>
</evidence>
<sequence>MGNKLKLAHIEFIQQKMKVNLAAQIFSSSVADALLYCSENLKLSQFEGCGATIEFIRIIDRLYDILNSRNPFVKGYKSALLLKGTTGMQMILSSRKTGFIGFLVAVKSVQGIFLDWV</sequence>
<organism evidence="2 3">
    <name type="scientific">Hydra vulgaris</name>
    <name type="common">Hydra</name>
    <name type="synonym">Hydra attenuata</name>
    <dbReference type="NCBI Taxonomy" id="6087"/>
    <lineage>
        <taxon>Eukaryota</taxon>
        <taxon>Metazoa</taxon>
        <taxon>Cnidaria</taxon>
        <taxon>Hydrozoa</taxon>
        <taxon>Hydroidolina</taxon>
        <taxon>Anthoathecata</taxon>
        <taxon>Aplanulata</taxon>
        <taxon>Hydridae</taxon>
        <taxon>Hydra</taxon>
    </lineage>
</organism>
<dbReference type="RefSeq" id="XP_065662547.1">
    <property type="nucleotide sequence ID" value="XM_065806475.1"/>
</dbReference>
<keyword evidence="2" id="KW-1185">Reference proteome</keyword>
<dbReference type="InterPro" id="IPR048366">
    <property type="entry name" value="TNP-like_GBD"/>
</dbReference>
<dbReference type="GeneID" id="136085186"/>
<proteinExistence type="predicted"/>
<dbReference type="PANTHER" id="PTHR47577">
    <property type="entry name" value="THAP DOMAIN-CONTAINING PROTEIN 6"/>
    <property type="match status" value="1"/>
</dbReference>
<feature type="domain" description="Transposable element P transposase-like GTP-binding insertion" evidence="1">
    <location>
        <begin position="2"/>
        <end position="78"/>
    </location>
</feature>
<dbReference type="Pfam" id="PF21788">
    <property type="entry name" value="TNP-like_GBD"/>
    <property type="match status" value="1"/>
</dbReference>
<gene>
    <name evidence="3" type="primary">LOC136085186</name>
</gene>
<evidence type="ECO:0000313" key="3">
    <source>
        <dbReference type="RefSeq" id="XP_065662547.1"/>
    </source>
</evidence>
<dbReference type="Proteomes" id="UP001652625">
    <property type="component" value="Chromosome 09"/>
</dbReference>